<dbReference type="PANTHER" id="PTHR24148:SF73">
    <property type="entry name" value="HET DOMAIN PROTEIN (AFU_ORTHOLOGUE AFUA_8G01020)"/>
    <property type="match status" value="1"/>
</dbReference>
<dbReference type="NCBIfam" id="NF047352">
    <property type="entry name" value="P_loop_sacsin"/>
    <property type="match status" value="1"/>
</dbReference>
<name>A0ABQ8QYD4_FUSEQ</name>
<feature type="region of interest" description="Disordered" evidence="1">
    <location>
        <begin position="1289"/>
        <end position="1313"/>
    </location>
</feature>
<feature type="compositionally biased region" description="Basic and acidic residues" evidence="1">
    <location>
        <begin position="2205"/>
        <end position="2216"/>
    </location>
</feature>
<dbReference type="EMBL" id="JAOQBH010000026">
    <property type="protein sequence ID" value="KAJ4116124.1"/>
    <property type="molecule type" value="Genomic_DNA"/>
</dbReference>
<feature type="compositionally biased region" description="Polar residues" evidence="1">
    <location>
        <begin position="2245"/>
        <end position="2267"/>
    </location>
</feature>
<evidence type="ECO:0000256" key="1">
    <source>
        <dbReference type="SAM" id="MobiDB-lite"/>
    </source>
</evidence>
<feature type="compositionally biased region" description="Low complexity" evidence="1">
    <location>
        <begin position="2225"/>
        <end position="2238"/>
    </location>
</feature>
<feature type="region of interest" description="Disordered" evidence="1">
    <location>
        <begin position="2205"/>
        <end position="2269"/>
    </location>
</feature>
<sequence>MAPRYILRCLEDIRSQVLDDDLASWAAGFFANDMNSNPHHFLLELLQNSDDNEYSNVDPTVELVYADHLNLYCNEKGFTEDHVRAICGVGKSTKIHSASSTGEKGIGFKSVFRIAEAVVITSGDWKFRLAKNSPFKPEPLDTDVHGPVGTGMRFSIRPDRKVDVQLAVEKFDPTTMLCLRKLRRICITSNGGVSRNIEKKEGPGDRNVSHITLLENEEATHHYKVLKFPAQLTARRPRANHRLESSGLETDSSTTIALAFPVTPDFGQLLISCENERVYACLPIKSIGLKFAIDADFVLSANREEIHNDLPWNLKLRDAIRDKIVEAITMFGNSDSPFRYDWPMLLESQAKSNDFLATAFNQVLELLKEHEILETEAGGFGRAGDLVYVPDKYRFGDSLEPPFTEDAARSRCLSRKYSAKSVQMLLSHLNLEEMSDAKFMNELTMFQDRLPSQPAEWHSILAKKIADNNMMHRAWNIKLIPTHGGPWVTYYQAILDNVFFLPDKADVDQLPGDIGLYYISTDALQDANRLDLFKKLRARDVSKPENSTIIARKIFDKHTKISLMSTKSTTRDLISHIRFLFRYQPGSEVPSGLWVATQSEQPQQAKNTFLPVSTDLRREWMQLCELGLKMEPDLDDWIRYLIEIKKRPGLDDKTIERNVVFIYSELAHSLQTDSGKLANIRSLFEDNSLIFIPPSTTRPWLKNGCWKPVSRCIWHANNKFAARHTFYLSVSYMNGDFFQDVLNITPSLELHHLKYEAEHLSELQLERSTETVDYLYKLLISIAKMIDAGGAGDDSNSLECSKALKECYILPIREPSSGNAFDWLGSAVGADVWFIGDRQYLLEMFTNAVPLLAFGVTQVEASTEAFKLLALNHRRLSYSMTIPAAYRDDDILKWTSKAQYIDRLVTESLRPQIMPMRLRKIRAYKFGTKAECVIKGCDHSHRAEIETRHAAAVGGNRTLSIYVQEGKDRSHRAMTELAEDISTIFRIESDRKLLIQNITAEDDLDQIEKILADRSIPDVVEWQPYTPLGEAREKSDPLLQTSTIGSPAKIETERNSEEYYSAEDEIPAGHEIATRQMHQTTDAKNMQERKIKATKIEEWIEDCEIEDCEDTAATAMRETADKEGERELEARARTGSIQDVAATQHFKRKVTPTPNFQSKPDRDSSNRRSNKLVLNITQQKTSPKPGSTALQNIPEERPITINNRTCSATSIRTKTTSQMTGRDRKRSKEVFLAKLLRQGRTKNLPNLNPVQKIQRSSLMELLSTSSLPIQQMAEKLKVTPLADRIDRMEQQVPQSSGSKTSSNSQVKHERGTGTSVSADALIRLTKEEHGALRQQFAVDHFSGNIEASMLFQQNSQTNIFFVVDPEELPDVYGGDDDDSGTRVVLESRLRIPMDPSLERSVYTLLPMVTGAYDKEADLLGQIWVSYLFSGYLNPDYKPEKHWTNPFCSKIWPRTQPAVGIVPFEFHDRKGRVAVTSFLEKSSTIMADFGIASENPPTYYIDVITTVESHEQPTELSVDRFHKARKYRIPRKLSSPNDLFIFIRISNINAGGGPPKIGFYVDPWELHGDGKIDAFHHHGKHYIQFKGEPHFWAQPQEPTVYSWKKLDSRGKIRLLELKQGLYDEELVGRFVEYDFHAGDSLPQYTAISYAWGSAIKPFTLRIDDDGYKGNIQVPTSLYLALGRLRRYGLTRVWADAVCIDQNCSLEKERQIQMLSTTFQKAQSVFAWIGDDEDGSDEAMQFLSQIGDLVLTYRSAINNPEPATSLPDFPEIPHITDRRWPSIIALLKRSWFTRIWTVQEAILPQHLTLGCGGQKIPWETFHAAISFCFLDGIFHPNIKTVIADDATKRNVLQIDHYREWARGRKGRVVDMFQLLQVFHQKKVTKPRDRLFALLGLAHDRDEREFQPDYEATEEAVILRYAVAFVRQGYALDLLSQARLAWHRPGLPSWLPRLTASAYPQTVASWGKCFNAGGKMSVQESGHCPLRTNERQSTVKNDILILDGYKIDHIQDIGQAPSHVSNFLIYLREVLSTIEATYKVQESPLKEKAMRELSVGGPWDSTWNLDGEEDPMVLKMKREDAYKAFRQYLSIDCTDWLFEKQLVKEATFGDNILSEEGNLRKRMWPYLSTAMKFANIFRPASAVVCKTNKNRVGIVPQGPDCSKPGDEIVIFQGAKVPHIVRRLSNSDKSGVSPGAKKGDYCIVDVEKPDSGDNDFDHTHPGGKRPKVSKSSSCAGTSSQSSDPRGPTAQGQQLQTRTQTSGHSIRSQLSRETPIPPVTELFAQFEEQPLGGAVLQRITEGSKTIFQLQFEWDATSCQPHGHSSMPHLKRKKAARYSTFALEVAV</sequence>
<dbReference type="SUPFAM" id="SSF55874">
    <property type="entry name" value="ATPase domain of HSP90 chaperone/DNA topoisomerase II/histidine kinase"/>
    <property type="match status" value="1"/>
</dbReference>
<feature type="domain" description="Heterokaryon incompatibility" evidence="2">
    <location>
        <begin position="1643"/>
        <end position="1798"/>
    </location>
</feature>
<dbReference type="InterPro" id="IPR036890">
    <property type="entry name" value="HATPase_C_sf"/>
</dbReference>
<feature type="compositionally biased region" description="Low complexity" evidence="1">
    <location>
        <begin position="1295"/>
        <end position="1304"/>
    </location>
</feature>
<protein>
    <recommendedName>
        <fullName evidence="6">Heterokaryon incompatibility domain-containing protein</fullName>
    </recommendedName>
</protein>
<evidence type="ECO:0000313" key="4">
    <source>
        <dbReference type="EMBL" id="KAJ4116124.1"/>
    </source>
</evidence>
<evidence type="ECO:0000313" key="5">
    <source>
        <dbReference type="Proteomes" id="UP001152024"/>
    </source>
</evidence>
<dbReference type="Pfam" id="PF25794">
    <property type="entry name" value="SACS"/>
    <property type="match status" value="1"/>
</dbReference>
<accession>A0ABQ8QYD4</accession>
<comment type="caution">
    <text evidence="4">The sequence shown here is derived from an EMBL/GenBank/DDBJ whole genome shotgun (WGS) entry which is preliminary data.</text>
</comment>
<proteinExistence type="predicted"/>
<dbReference type="InterPro" id="IPR010730">
    <property type="entry name" value="HET"/>
</dbReference>
<evidence type="ECO:0008006" key="6">
    <source>
        <dbReference type="Google" id="ProtNLM"/>
    </source>
</evidence>
<gene>
    <name evidence="4" type="ORF">NW768_011096</name>
</gene>
<dbReference type="InterPro" id="IPR058210">
    <property type="entry name" value="SACS/Nov_dom"/>
</dbReference>
<dbReference type="PANTHER" id="PTHR24148">
    <property type="entry name" value="ANKYRIN REPEAT DOMAIN-CONTAINING PROTEIN 39 HOMOLOG-RELATED"/>
    <property type="match status" value="1"/>
</dbReference>
<evidence type="ECO:0000259" key="2">
    <source>
        <dbReference type="Pfam" id="PF06985"/>
    </source>
</evidence>
<dbReference type="InterPro" id="IPR052895">
    <property type="entry name" value="HetReg/Transcr_Mod"/>
</dbReference>
<dbReference type="Pfam" id="PF06985">
    <property type="entry name" value="HET"/>
    <property type="match status" value="1"/>
</dbReference>
<feature type="domain" description="Sacsin/Nov" evidence="3">
    <location>
        <begin position="31"/>
        <end position="124"/>
    </location>
</feature>
<dbReference type="Proteomes" id="UP001152024">
    <property type="component" value="Unassembled WGS sequence"/>
</dbReference>
<organism evidence="4 5">
    <name type="scientific">Fusarium equiseti</name>
    <name type="common">Fusarium scirpi</name>
    <dbReference type="NCBI Taxonomy" id="61235"/>
    <lineage>
        <taxon>Eukaryota</taxon>
        <taxon>Fungi</taxon>
        <taxon>Dikarya</taxon>
        <taxon>Ascomycota</taxon>
        <taxon>Pezizomycotina</taxon>
        <taxon>Sordariomycetes</taxon>
        <taxon>Hypocreomycetidae</taxon>
        <taxon>Hypocreales</taxon>
        <taxon>Nectriaceae</taxon>
        <taxon>Fusarium</taxon>
        <taxon>Fusarium incarnatum-equiseti species complex</taxon>
    </lineage>
</organism>
<keyword evidence="5" id="KW-1185">Reference proteome</keyword>
<reference evidence="4" key="1">
    <citation type="submission" date="2022-09" db="EMBL/GenBank/DDBJ databases">
        <title>Fusarium specimens isolated from Avocado Roots.</title>
        <authorList>
            <person name="Stajich J."/>
            <person name="Roper C."/>
            <person name="Heimlech-Rivalta G."/>
        </authorList>
    </citation>
    <scope>NUCLEOTIDE SEQUENCE</scope>
    <source>
        <strain evidence="4">CF00095</strain>
    </source>
</reference>
<evidence type="ECO:0000259" key="3">
    <source>
        <dbReference type="Pfam" id="PF25794"/>
    </source>
</evidence>
<dbReference type="Gene3D" id="3.30.565.10">
    <property type="entry name" value="Histidine kinase-like ATPase, C-terminal domain"/>
    <property type="match status" value="1"/>
</dbReference>
<feature type="region of interest" description="Disordered" evidence="1">
    <location>
        <begin position="1147"/>
        <end position="1169"/>
    </location>
</feature>